<dbReference type="RefSeq" id="WP_377905866.1">
    <property type="nucleotide sequence ID" value="NZ_JBHRZS010000007.1"/>
</dbReference>
<feature type="transmembrane region" description="Helical" evidence="4">
    <location>
        <begin position="100"/>
        <end position="117"/>
    </location>
</feature>
<feature type="repeat" description="TPR" evidence="3">
    <location>
        <begin position="728"/>
        <end position="761"/>
    </location>
</feature>
<dbReference type="PROSITE" id="PS50293">
    <property type="entry name" value="TPR_REGION"/>
    <property type="match status" value="1"/>
</dbReference>
<feature type="transmembrane region" description="Helical" evidence="4">
    <location>
        <begin position="301"/>
        <end position="318"/>
    </location>
</feature>
<dbReference type="PANTHER" id="PTHR44227">
    <property type="match status" value="1"/>
</dbReference>
<evidence type="ECO:0000256" key="3">
    <source>
        <dbReference type="PROSITE-ProRule" id="PRU00339"/>
    </source>
</evidence>
<dbReference type="PROSITE" id="PS50005">
    <property type="entry name" value="TPR"/>
    <property type="match status" value="2"/>
</dbReference>
<accession>A0ABV8AR89</accession>
<dbReference type="InterPro" id="IPR052346">
    <property type="entry name" value="O-mannosyl-transferase_TMTC"/>
</dbReference>
<feature type="repeat" description="TPR" evidence="3">
    <location>
        <begin position="549"/>
        <end position="582"/>
    </location>
</feature>
<name>A0ABV8AR89_9BACT</name>
<keyword evidence="4" id="KW-0812">Transmembrane</keyword>
<dbReference type="InterPro" id="IPR011990">
    <property type="entry name" value="TPR-like_helical_dom_sf"/>
</dbReference>
<evidence type="ECO:0000256" key="1">
    <source>
        <dbReference type="ARBA" id="ARBA00022737"/>
    </source>
</evidence>
<organism evidence="5 6">
    <name type="scientific">Algoriphagus namhaensis</name>
    <dbReference type="NCBI Taxonomy" id="915353"/>
    <lineage>
        <taxon>Bacteria</taxon>
        <taxon>Pseudomonadati</taxon>
        <taxon>Bacteroidota</taxon>
        <taxon>Cytophagia</taxon>
        <taxon>Cytophagales</taxon>
        <taxon>Cyclobacteriaceae</taxon>
        <taxon>Algoriphagus</taxon>
    </lineage>
</organism>
<dbReference type="Pfam" id="PF13432">
    <property type="entry name" value="TPR_16"/>
    <property type="match status" value="2"/>
</dbReference>
<evidence type="ECO:0000256" key="4">
    <source>
        <dbReference type="SAM" id="Phobius"/>
    </source>
</evidence>
<gene>
    <name evidence="5" type="ORF">ACFOSV_09990</name>
</gene>
<comment type="caution">
    <text evidence="5">The sequence shown here is derived from an EMBL/GenBank/DDBJ whole genome shotgun (WGS) entry which is preliminary data.</text>
</comment>
<evidence type="ECO:0000313" key="6">
    <source>
        <dbReference type="Proteomes" id="UP001595805"/>
    </source>
</evidence>
<keyword evidence="4" id="KW-0472">Membrane</keyword>
<keyword evidence="1" id="KW-0677">Repeat</keyword>
<proteinExistence type="predicted"/>
<keyword evidence="2 3" id="KW-0802">TPR repeat</keyword>
<feature type="transmembrane region" description="Helical" evidence="4">
    <location>
        <begin position="221"/>
        <end position="240"/>
    </location>
</feature>
<keyword evidence="4" id="KW-1133">Transmembrane helix</keyword>
<protein>
    <submittedName>
        <fullName evidence="5">Tetratricopeptide repeat protein</fullName>
    </submittedName>
</protein>
<feature type="transmembrane region" description="Helical" evidence="4">
    <location>
        <begin position="325"/>
        <end position="345"/>
    </location>
</feature>
<dbReference type="InterPro" id="IPR019734">
    <property type="entry name" value="TPR_rpt"/>
</dbReference>
<dbReference type="PANTHER" id="PTHR44227:SF3">
    <property type="entry name" value="PROTEIN O-MANNOSYL-TRANSFERASE TMTC4"/>
    <property type="match status" value="1"/>
</dbReference>
<feature type="transmembrane region" description="Helical" evidence="4">
    <location>
        <begin position="357"/>
        <end position="375"/>
    </location>
</feature>
<feature type="transmembrane region" description="Helical" evidence="4">
    <location>
        <begin position="6"/>
        <end position="22"/>
    </location>
</feature>
<feature type="transmembrane region" description="Helical" evidence="4">
    <location>
        <begin position="153"/>
        <end position="170"/>
    </location>
</feature>
<feature type="transmembrane region" description="Helical" evidence="4">
    <location>
        <begin position="176"/>
        <end position="192"/>
    </location>
</feature>
<dbReference type="SUPFAM" id="SSF48452">
    <property type="entry name" value="TPR-like"/>
    <property type="match status" value="1"/>
</dbReference>
<feature type="transmembrane region" description="Helical" evidence="4">
    <location>
        <begin position="123"/>
        <end position="141"/>
    </location>
</feature>
<sequence length="794" mass="90033">MRNIKANFWVVLIAIFGSMLYVHTHDFGYSGDDGIYSHFNRVTKEGLDNWQELFEYGSMNFIQINPVNSSIYRPLTLLTFGLENELAGGFSAPIGHRVNIVLYALVLMVIGWLLVRLVQIRNLPIWLALMILLLYAVHPIHSEVVASVKSRDTLLCSLFAFSAILIWVNSGPKPKVFQQIIVAVFFFLSLISKEESIPLMALVAAISYFFFQKSLKDSIFSVAPFLIPVVTYMGIRAVVLDEAITIYNSMINSILYGTTPGELLATNFYIYIQYIKLLFFPHPLSWDYSFSQFTVQSFANPLVWFSVLFFGGLLFVAYKGFKTRNLFSFGIIFYIATFSIFANLSRALIIGSNLGERFQFIPSLAFCFLICYGLFKLSDRFSTFKKPLFIGVVLLPIVLAFSWKTVDRAKVWESNLTLSASGVKTSPKSWRTHMFYGDELRQRGSNVLRSYPDSAKMYFAEAVKELDKGYEIIAGKVGVSQFLGSLAESYLGLGDSTKAISILERSTIENPNSSFAFIKLGYVELARKNVPRAEEWFIKGLKAPNPDYFGLYKALGTLYDRENENLRAIAAFKKALEYSDDREVKRALGFLYFQEGDEKTAKTYFPEDEDIDMDEVRFIKDLKLANLAFKKENYQESVVLYASILDRFEEYGGSEKYPKFYGAYGESLIETGDTIQSKNYLLKAYDLNPIEPVICMNLGVISFFHDKDYNEAARYFKESIDAGIGDLYSAWVNLGSSQIVAGKEADAVESFEKALEIKPTVLAVKNLYLLNKNLGNQEQAKYYLSLLQPSTVTQ</sequence>
<dbReference type="Pfam" id="PF13181">
    <property type="entry name" value="TPR_8"/>
    <property type="match status" value="1"/>
</dbReference>
<dbReference type="SUPFAM" id="SSF81901">
    <property type="entry name" value="HCP-like"/>
    <property type="match status" value="1"/>
</dbReference>
<dbReference type="SMART" id="SM00028">
    <property type="entry name" value="TPR"/>
    <property type="match status" value="6"/>
</dbReference>
<evidence type="ECO:0000313" key="5">
    <source>
        <dbReference type="EMBL" id="MFC3880508.1"/>
    </source>
</evidence>
<keyword evidence="6" id="KW-1185">Reference proteome</keyword>
<evidence type="ECO:0000256" key="2">
    <source>
        <dbReference type="ARBA" id="ARBA00022803"/>
    </source>
</evidence>
<dbReference type="Gene3D" id="1.25.40.10">
    <property type="entry name" value="Tetratricopeptide repeat domain"/>
    <property type="match status" value="2"/>
</dbReference>
<feature type="transmembrane region" description="Helical" evidence="4">
    <location>
        <begin position="387"/>
        <end position="406"/>
    </location>
</feature>
<dbReference type="Proteomes" id="UP001595805">
    <property type="component" value="Unassembled WGS sequence"/>
</dbReference>
<reference evidence="6" key="1">
    <citation type="journal article" date="2019" name="Int. J. Syst. Evol. Microbiol.">
        <title>The Global Catalogue of Microorganisms (GCM) 10K type strain sequencing project: providing services to taxonomists for standard genome sequencing and annotation.</title>
        <authorList>
            <consortium name="The Broad Institute Genomics Platform"/>
            <consortium name="The Broad Institute Genome Sequencing Center for Infectious Disease"/>
            <person name="Wu L."/>
            <person name="Ma J."/>
        </authorList>
    </citation>
    <scope>NUCLEOTIDE SEQUENCE [LARGE SCALE GENOMIC DNA]</scope>
    <source>
        <strain evidence="6">CCUG 60523</strain>
    </source>
</reference>
<dbReference type="EMBL" id="JBHRZS010000007">
    <property type="protein sequence ID" value="MFC3880508.1"/>
    <property type="molecule type" value="Genomic_DNA"/>
</dbReference>
<feature type="transmembrane region" description="Helical" evidence="4">
    <location>
        <begin position="261"/>
        <end position="281"/>
    </location>
</feature>